<gene>
    <name evidence="14" type="primary">sdhC</name>
    <name evidence="14" type="ORF">NJQ99_09670</name>
</gene>
<comment type="subcellular location">
    <subcellularLocation>
        <location evidence="2">Membrane</location>
        <topology evidence="2">Multi-pass membrane protein</topology>
    </subcellularLocation>
</comment>
<dbReference type="RefSeq" id="WP_269332625.1">
    <property type="nucleotide sequence ID" value="NZ_JAMZFT010000002.1"/>
</dbReference>
<dbReference type="PIRSF" id="PIRSF000178">
    <property type="entry name" value="SDH_cyt_b560"/>
    <property type="match status" value="1"/>
</dbReference>
<keyword evidence="7 12" id="KW-0479">Metal-binding</keyword>
<dbReference type="PROSITE" id="PS01001">
    <property type="entry name" value="SDH_CYT_2"/>
    <property type="match status" value="1"/>
</dbReference>
<dbReference type="GO" id="GO:0006099">
    <property type="term" value="P:tricarboxylic acid cycle"/>
    <property type="evidence" value="ECO:0007669"/>
    <property type="project" value="InterPro"/>
</dbReference>
<comment type="cofactor">
    <cofactor evidence="12">
        <name>heme</name>
        <dbReference type="ChEBI" id="CHEBI:30413"/>
    </cofactor>
    <text evidence="12">The heme is bound between the two transmembrane subunits.</text>
</comment>
<evidence type="ECO:0000256" key="7">
    <source>
        <dbReference type="ARBA" id="ARBA00022723"/>
    </source>
</evidence>
<evidence type="ECO:0000256" key="3">
    <source>
        <dbReference type="ARBA" id="ARBA00007244"/>
    </source>
</evidence>
<keyword evidence="6 13" id="KW-0812">Transmembrane</keyword>
<evidence type="ECO:0000256" key="9">
    <source>
        <dbReference type="ARBA" id="ARBA00023004"/>
    </source>
</evidence>
<dbReference type="Proteomes" id="UP001055804">
    <property type="component" value="Unassembled WGS sequence"/>
</dbReference>
<comment type="subunit">
    <text evidence="11">Part of an enzyme complex containing four subunits: a flavoprotein, an iron-sulfur protein, plus two membrane-anchoring proteins, SdhC and SdhD. The complex can form homotrimers.</text>
</comment>
<evidence type="ECO:0000256" key="5">
    <source>
        <dbReference type="ARBA" id="ARBA00022617"/>
    </source>
</evidence>
<keyword evidence="5 12" id="KW-0349">Heme</keyword>
<organism evidence="14 15">
    <name type="scientific">Futiania mangrovi</name>
    <dbReference type="NCBI Taxonomy" id="2959716"/>
    <lineage>
        <taxon>Bacteria</taxon>
        <taxon>Pseudomonadati</taxon>
        <taxon>Pseudomonadota</taxon>
        <taxon>Alphaproteobacteria</taxon>
        <taxon>Futianiales</taxon>
        <taxon>Futianiaceae</taxon>
        <taxon>Futiania</taxon>
    </lineage>
</organism>
<feature type="transmembrane region" description="Helical" evidence="13">
    <location>
        <begin position="69"/>
        <end position="87"/>
    </location>
</feature>
<accession>A0A9J6PKT1</accession>
<evidence type="ECO:0000256" key="11">
    <source>
        <dbReference type="ARBA" id="ARBA00025912"/>
    </source>
</evidence>
<dbReference type="PANTHER" id="PTHR10978:SF5">
    <property type="entry name" value="SUCCINATE DEHYDROGENASE CYTOCHROME B560 SUBUNIT, MITOCHONDRIAL"/>
    <property type="match status" value="1"/>
</dbReference>
<comment type="caution">
    <text evidence="14">The sequence shown here is derived from an EMBL/GenBank/DDBJ whole genome shotgun (WGS) entry which is preliminary data.</text>
</comment>
<keyword evidence="8 13" id="KW-1133">Transmembrane helix</keyword>
<dbReference type="GO" id="GO:0046872">
    <property type="term" value="F:metal ion binding"/>
    <property type="evidence" value="ECO:0007669"/>
    <property type="project" value="UniProtKB-KW"/>
</dbReference>
<reference evidence="14" key="1">
    <citation type="submission" date="2022-06" db="EMBL/GenBank/DDBJ databases">
        <title>Isolation and Genomics of Futiania mangrovii gen. nov., sp. nov., a Rare and Metabolically-versatile member in the Class Alphaproteobacteria.</title>
        <authorList>
            <person name="Liu L."/>
            <person name="Huang W.-C."/>
            <person name="Pan J."/>
            <person name="Li J."/>
            <person name="Huang Y."/>
            <person name="Du H."/>
            <person name="Liu Y."/>
            <person name="Li M."/>
        </authorList>
    </citation>
    <scope>NUCLEOTIDE SEQUENCE</scope>
    <source>
        <strain evidence="14">FT118</strain>
    </source>
</reference>
<dbReference type="EMBL" id="JAMZFT010000002">
    <property type="protein sequence ID" value="MCP1336674.1"/>
    <property type="molecule type" value="Genomic_DNA"/>
</dbReference>
<dbReference type="InterPro" id="IPR014314">
    <property type="entry name" value="Succ_DH_cytb556"/>
</dbReference>
<evidence type="ECO:0000313" key="14">
    <source>
        <dbReference type="EMBL" id="MCP1336674.1"/>
    </source>
</evidence>
<feature type="binding site" description="axial binding residue" evidence="12">
    <location>
        <position position="85"/>
    </location>
    <ligand>
        <name>heme</name>
        <dbReference type="ChEBI" id="CHEBI:30413"/>
        <note>ligand shared with second transmembrane subunit</note>
    </ligand>
    <ligandPart>
        <name>Fe</name>
        <dbReference type="ChEBI" id="CHEBI:18248"/>
    </ligandPart>
</feature>
<keyword evidence="9 12" id="KW-0408">Iron</keyword>
<evidence type="ECO:0000256" key="8">
    <source>
        <dbReference type="ARBA" id="ARBA00022989"/>
    </source>
</evidence>
<dbReference type="SUPFAM" id="SSF81343">
    <property type="entry name" value="Fumarate reductase respiratory complex transmembrane subunits"/>
    <property type="match status" value="1"/>
</dbReference>
<evidence type="ECO:0000313" key="15">
    <source>
        <dbReference type="Proteomes" id="UP001055804"/>
    </source>
</evidence>
<feature type="transmembrane region" description="Helical" evidence="13">
    <location>
        <begin position="112"/>
        <end position="130"/>
    </location>
</feature>
<dbReference type="GO" id="GO:0016020">
    <property type="term" value="C:membrane"/>
    <property type="evidence" value="ECO:0007669"/>
    <property type="project" value="UniProtKB-SubCell"/>
</dbReference>
<evidence type="ECO:0000256" key="6">
    <source>
        <dbReference type="ARBA" id="ARBA00022692"/>
    </source>
</evidence>
<dbReference type="CDD" id="cd03499">
    <property type="entry name" value="SQR_TypeC_SdhC"/>
    <property type="match status" value="1"/>
</dbReference>
<feature type="transmembrane region" description="Helical" evidence="13">
    <location>
        <begin position="36"/>
        <end position="57"/>
    </location>
</feature>
<evidence type="ECO:0000256" key="1">
    <source>
        <dbReference type="ARBA" id="ARBA00004050"/>
    </source>
</evidence>
<dbReference type="PROSITE" id="PS01000">
    <property type="entry name" value="SDH_CYT_1"/>
    <property type="match status" value="1"/>
</dbReference>
<name>A0A9J6PKT1_9PROT</name>
<evidence type="ECO:0000256" key="12">
    <source>
        <dbReference type="PIRSR" id="PIRSR000178-1"/>
    </source>
</evidence>
<proteinExistence type="inferred from homology"/>
<dbReference type="InterPro" id="IPR034804">
    <property type="entry name" value="SQR/QFR_C/D"/>
</dbReference>
<keyword evidence="10 13" id="KW-0472">Membrane</keyword>
<keyword evidence="15" id="KW-1185">Reference proteome</keyword>
<evidence type="ECO:0000256" key="13">
    <source>
        <dbReference type="SAM" id="Phobius"/>
    </source>
</evidence>
<dbReference type="Pfam" id="PF01127">
    <property type="entry name" value="Sdh_cyt"/>
    <property type="match status" value="1"/>
</dbReference>
<dbReference type="InterPro" id="IPR000701">
    <property type="entry name" value="SuccDH_FuR_B_TM-su"/>
</dbReference>
<dbReference type="Gene3D" id="1.20.1300.10">
    <property type="entry name" value="Fumarate reductase/succinate dehydrogenase, transmembrane subunit"/>
    <property type="match status" value="1"/>
</dbReference>
<comment type="function">
    <text evidence="1">Membrane-anchoring subunit of succinate dehydrogenase (SDH).</text>
</comment>
<dbReference type="AlphaFoldDB" id="A0A9J6PKT1"/>
<protein>
    <recommendedName>
        <fullName evidence="4">Succinate dehydrogenase cytochrome b556 subunit</fullName>
    </recommendedName>
</protein>
<dbReference type="PANTHER" id="PTHR10978">
    <property type="entry name" value="SUCCINATE DEHYDROGENASE CYTOCHROME B560 SUBUNIT"/>
    <property type="match status" value="1"/>
</dbReference>
<evidence type="ECO:0000256" key="4">
    <source>
        <dbReference type="ARBA" id="ARBA00020076"/>
    </source>
</evidence>
<evidence type="ECO:0000256" key="2">
    <source>
        <dbReference type="ARBA" id="ARBA00004141"/>
    </source>
</evidence>
<sequence>MANAKTGTDRPLSPHLQIYRPQLSSMPSITHRITGMANAAGLILLTWWLVAMATGAGAFDAVQWFLDSILGRIMLFGWTWALCYHFLNGIRHLVWDAGFGFEVETMERSAKMVIGGSVVLTLLVWIVVAIV</sequence>
<dbReference type="InterPro" id="IPR018495">
    <property type="entry name" value="Succ_DH_cyt_bsu_CS"/>
</dbReference>
<comment type="similarity">
    <text evidence="3">Belongs to the cytochrome b560 family.</text>
</comment>
<evidence type="ECO:0000256" key="10">
    <source>
        <dbReference type="ARBA" id="ARBA00023136"/>
    </source>
</evidence>
<dbReference type="GO" id="GO:0009055">
    <property type="term" value="F:electron transfer activity"/>
    <property type="evidence" value="ECO:0007669"/>
    <property type="project" value="InterPro"/>
</dbReference>
<dbReference type="NCBIfam" id="TIGR02970">
    <property type="entry name" value="succ_dehyd_cytB"/>
    <property type="match status" value="1"/>
</dbReference>